<dbReference type="InterPro" id="IPR029479">
    <property type="entry name" value="Nitroreductase"/>
</dbReference>
<dbReference type="RefSeq" id="WP_242165593.1">
    <property type="nucleotide sequence ID" value="NZ_JAJMLW010000003.1"/>
</dbReference>
<protein>
    <submittedName>
        <fullName evidence="2">Nitroreductase family protein</fullName>
    </submittedName>
</protein>
<dbReference type="Proteomes" id="UP001430755">
    <property type="component" value="Unassembled WGS sequence"/>
</dbReference>
<reference evidence="2" key="1">
    <citation type="submission" date="2021-11" db="EMBL/GenBank/DDBJ databases">
        <title>A Novel Adlercreutzia Species, isolated from a Allomyrina dichotoma larva feces.</title>
        <authorList>
            <person name="Suh M.K."/>
        </authorList>
    </citation>
    <scope>NUCLEOTIDE SEQUENCE</scope>
    <source>
        <strain evidence="2">JBNU-10</strain>
    </source>
</reference>
<proteinExistence type="predicted"/>
<evidence type="ECO:0000259" key="1">
    <source>
        <dbReference type="Pfam" id="PF00881"/>
    </source>
</evidence>
<name>A0ABS9WHM7_9ACTN</name>
<keyword evidence="3" id="KW-1185">Reference proteome</keyword>
<dbReference type="InterPro" id="IPR000415">
    <property type="entry name" value="Nitroreductase-like"/>
</dbReference>
<comment type="caution">
    <text evidence="2">The sequence shown here is derived from an EMBL/GenBank/DDBJ whole genome shotgun (WGS) entry which is preliminary data.</text>
</comment>
<evidence type="ECO:0000313" key="3">
    <source>
        <dbReference type="Proteomes" id="UP001430755"/>
    </source>
</evidence>
<dbReference type="Pfam" id="PF00881">
    <property type="entry name" value="Nitroreductase"/>
    <property type="match status" value="1"/>
</dbReference>
<feature type="domain" description="Nitroreductase" evidence="1">
    <location>
        <begin position="10"/>
        <end position="155"/>
    </location>
</feature>
<dbReference type="InterPro" id="IPR050627">
    <property type="entry name" value="Nitroreductase/BluB"/>
</dbReference>
<dbReference type="EMBL" id="JAJMLW010000003">
    <property type="protein sequence ID" value="MCI2242383.1"/>
    <property type="molecule type" value="Genomic_DNA"/>
</dbReference>
<gene>
    <name evidence="2" type="ORF">LPT13_08475</name>
</gene>
<sequence length="172" mass="18746">MLSNPVIENILARRSTRSFTDEPVGREQLEAIVTCGQWAPSGMNRQELTFTVLSAGDEVARLAAVLEPLLGRGAYDMYAAQAAVLVAVPRDYPYARQDDSCALENMFLAATSLGLGSCWINQLEGLCDHPAVRALLDGYGIPADYEVHGICALGHIARETPAKERKSRVIWV</sequence>
<organism evidence="2 3">
    <name type="scientific">Adlercreutzia faecimuris</name>
    <dbReference type="NCBI Taxonomy" id="2897341"/>
    <lineage>
        <taxon>Bacteria</taxon>
        <taxon>Bacillati</taxon>
        <taxon>Actinomycetota</taxon>
        <taxon>Coriobacteriia</taxon>
        <taxon>Eggerthellales</taxon>
        <taxon>Eggerthellaceae</taxon>
        <taxon>Adlercreutzia</taxon>
    </lineage>
</organism>
<dbReference type="Gene3D" id="3.40.109.10">
    <property type="entry name" value="NADH Oxidase"/>
    <property type="match status" value="1"/>
</dbReference>
<dbReference type="PANTHER" id="PTHR23026:SF123">
    <property type="entry name" value="NAD(P)H NITROREDUCTASE RV3131-RELATED"/>
    <property type="match status" value="1"/>
</dbReference>
<dbReference type="SUPFAM" id="SSF55469">
    <property type="entry name" value="FMN-dependent nitroreductase-like"/>
    <property type="match status" value="1"/>
</dbReference>
<evidence type="ECO:0000313" key="2">
    <source>
        <dbReference type="EMBL" id="MCI2242383.1"/>
    </source>
</evidence>
<dbReference type="PANTHER" id="PTHR23026">
    <property type="entry name" value="NADPH NITROREDUCTASE"/>
    <property type="match status" value="1"/>
</dbReference>
<accession>A0ABS9WHM7</accession>